<evidence type="ECO:0000313" key="3">
    <source>
        <dbReference type="EMBL" id="KAG8072898.1"/>
    </source>
</evidence>
<dbReference type="SMART" id="SM00239">
    <property type="entry name" value="C2"/>
    <property type="match status" value="1"/>
</dbReference>
<dbReference type="PANTHER" id="PTHR32246:SF143">
    <property type="entry name" value="CALCIUM-DEPENDENT LIPID-BINDING (CALB DOMAIN) FAMILY PROTEIN"/>
    <property type="match status" value="1"/>
</dbReference>
<evidence type="ECO:0000313" key="4">
    <source>
        <dbReference type="Proteomes" id="UP000729402"/>
    </source>
</evidence>
<reference evidence="3" key="2">
    <citation type="submission" date="2021-02" db="EMBL/GenBank/DDBJ databases">
        <authorList>
            <person name="Kimball J.A."/>
            <person name="Haas M.W."/>
            <person name="Macchietto M."/>
            <person name="Kono T."/>
            <person name="Duquette J."/>
            <person name="Shao M."/>
        </authorList>
    </citation>
    <scope>NUCLEOTIDE SEQUENCE</scope>
    <source>
        <tissue evidence="3">Fresh leaf tissue</tissue>
    </source>
</reference>
<accession>A0A8J5SIA2</accession>
<dbReference type="EMBL" id="JAAALK010000283">
    <property type="protein sequence ID" value="KAG8072898.1"/>
    <property type="molecule type" value="Genomic_DNA"/>
</dbReference>
<dbReference type="PANTHER" id="PTHR32246">
    <property type="entry name" value="INGRESSION PROTEIN FIC1"/>
    <property type="match status" value="1"/>
</dbReference>
<feature type="region of interest" description="Disordered" evidence="1">
    <location>
        <begin position="29"/>
        <end position="48"/>
    </location>
</feature>
<reference evidence="3" key="1">
    <citation type="journal article" date="2021" name="bioRxiv">
        <title>Whole Genome Assembly and Annotation of Northern Wild Rice, Zizania palustris L., Supports a Whole Genome Duplication in the Zizania Genus.</title>
        <authorList>
            <person name="Haas M."/>
            <person name="Kono T."/>
            <person name="Macchietto M."/>
            <person name="Millas R."/>
            <person name="McGilp L."/>
            <person name="Shao M."/>
            <person name="Duquette J."/>
            <person name="Hirsch C.N."/>
            <person name="Kimball J."/>
        </authorList>
    </citation>
    <scope>NUCLEOTIDE SEQUENCE</scope>
    <source>
        <tissue evidence="3">Fresh leaf tissue</tissue>
    </source>
</reference>
<feature type="compositionally biased region" description="Basic and acidic residues" evidence="1">
    <location>
        <begin position="267"/>
        <end position="282"/>
    </location>
</feature>
<protein>
    <recommendedName>
        <fullName evidence="2">C2 domain-containing protein</fullName>
    </recommendedName>
</protein>
<sequence>MAPSNFASPYKFARYHRLHASSRLNLPSVMSAGGRHRDDCSASPSPPPSTLQLLEVTVISAQDLHRRFGRRVRAYAVAWADDAHKLRTGVDREGGGDPTWNDRFLFRVDDAFLRSETAAITVEVRAARRLGADPVLGFTRIVVSTFVGPSGSASSTRGTTGRQVAALQLRRPRSLRPQGVVNVAVALMDGTDARTVPSAPDSPDAFSVKDLVPKRPASLARISEVSEAEEADYDRPRQPTLVEHSGPLDARGSAVEQRKLELTLEKWKADLSPDQQKEDFRRSRSRRQRRRSSCFRGSVEWER</sequence>
<dbReference type="OrthoDB" id="1909968at2759"/>
<evidence type="ECO:0000259" key="2">
    <source>
        <dbReference type="PROSITE" id="PS50004"/>
    </source>
</evidence>
<dbReference type="CDD" id="cd04051">
    <property type="entry name" value="C2_SRC2_like"/>
    <property type="match status" value="1"/>
</dbReference>
<feature type="region of interest" description="Disordered" evidence="1">
    <location>
        <begin position="225"/>
        <end position="254"/>
    </location>
</feature>
<dbReference type="Proteomes" id="UP000729402">
    <property type="component" value="Unassembled WGS sequence"/>
</dbReference>
<dbReference type="InterPro" id="IPR044750">
    <property type="entry name" value="C2_SRC2/BAP"/>
</dbReference>
<organism evidence="3 4">
    <name type="scientific">Zizania palustris</name>
    <name type="common">Northern wild rice</name>
    <dbReference type="NCBI Taxonomy" id="103762"/>
    <lineage>
        <taxon>Eukaryota</taxon>
        <taxon>Viridiplantae</taxon>
        <taxon>Streptophyta</taxon>
        <taxon>Embryophyta</taxon>
        <taxon>Tracheophyta</taxon>
        <taxon>Spermatophyta</taxon>
        <taxon>Magnoliopsida</taxon>
        <taxon>Liliopsida</taxon>
        <taxon>Poales</taxon>
        <taxon>Poaceae</taxon>
        <taxon>BOP clade</taxon>
        <taxon>Oryzoideae</taxon>
        <taxon>Oryzeae</taxon>
        <taxon>Zizaniinae</taxon>
        <taxon>Zizania</taxon>
    </lineage>
</organism>
<feature type="region of interest" description="Disordered" evidence="1">
    <location>
        <begin position="267"/>
        <end position="303"/>
    </location>
</feature>
<dbReference type="GO" id="GO:0006952">
    <property type="term" value="P:defense response"/>
    <property type="evidence" value="ECO:0007669"/>
    <property type="project" value="InterPro"/>
</dbReference>
<comment type="caution">
    <text evidence="3">The sequence shown here is derived from an EMBL/GenBank/DDBJ whole genome shotgun (WGS) entry which is preliminary data.</text>
</comment>
<dbReference type="PROSITE" id="PS50004">
    <property type="entry name" value="C2"/>
    <property type="match status" value="1"/>
</dbReference>
<evidence type="ECO:0000256" key="1">
    <source>
        <dbReference type="SAM" id="MobiDB-lite"/>
    </source>
</evidence>
<feature type="compositionally biased region" description="Basic residues" evidence="1">
    <location>
        <begin position="283"/>
        <end position="293"/>
    </location>
</feature>
<feature type="domain" description="C2" evidence="2">
    <location>
        <begin position="34"/>
        <end position="157"/>
    </location>
</feature>
<name>A0A8J5SIA2_ZIZPA</name>
<proteinExistence type="predicted"/>
<gene>
    <name evidence="3" type="ORF">GUJ93_ZPchr0006g40859</name>
</gene>
<keyword evidence="4" id="KW-1185">Reference proteome</keyword>
<dbReference type="AlphaFoldDB" id="A0A8J5SIA2"/>
<dbReference type="InterPro" id="IPR000008">
    <property type="entry name" value="C2_dom"/>
</dbReference>
<dbReference type="Pfam" id="PF00168">
    <property type="entry name" value="C2"/>
    <property type="match status" value="1"/>
</dbReference>